<dbReference type="PROSITE" id="PS50929">
    <property type="entry name" value="ABC_TM1F"/>
    <property type="match status" value="1"/>
</dbReference>
<name>A0A1V0UIA4_STRVN</name>
<feature type="transmembrane region" description="Helical" evidence="8">
    <location>
        <begin position="215"/>
        <end position="235"/>
    </location>
</feature>
<sequence length="674" mass="71208">MSSSPDDAAGAPDEAHPSASEKLLFGGELAYDAGWTQHHHAWLKLSLKAMALSLPKQIAVAVRLAHQADRRALYTVAAGEIGRGVAQAASLVMVNSLLVELLSEGAMEERLRSAVPSIIAVGLLAVVGSVLASVSAAATAILEPKTQRVATERYLALVARVELEAVEDDDFHRLMDSAQYGADAARRLVVYCAAVVTAAISLVAAGGVLTVLHWALLPMLIAMAAPRAWSALAMARHRYASFHRFIQHVRASQLISRLLIDQQAAGEVRVHDVGPFLLKHFRGMALTSEREQTRLARIGVRITLGADAAAGLATLVTYAALGLLLWQGQMALAVAGTAVFAIRTGAASITDLVGRVTDVQGEALFVADLETLCEEAARRAIPTGGRDLPRTVEEIRFDKVTFTYPGADAPSLCEVDLVVPRGKTVALVGRNGSGKSTLVKLLCGLRAPDSGHVLWGGVSIAEADRAQVFDRVAMVAQDFYRWPFTARVNIGVGRPAAPMDDAALAPAAAYAGADEVVSSLPRGLDTLLARGYKGGHEISGGMWQKVGLGRARHRQGQILIVDEPTSALDPVAEQRVFDQIHRLSGEGQTTVLITHRLHSVRDADYIYVLDEGRVAEHGTFAGLMDPATGTGAFREAYELQAAQFRAPSSAVPGQSGPGTDVAGATATAEGTASA</sequence>
<keyword evidence="3" id="KW-0547">Nucleotide-binding</keyword>
<keyword evidence="4" id="KW-0067">ATP-binding</keyword>
<dbReference type="CDD" id="cd03228">
    <property type="entry name" value="ABCC_MRP_Like"/>
    <property type="match status" value="1"/>
</dbReference>
<evidence type="ECO:0000256" key="1">
    <source>
        <dbReference type="ARBA" id="ARBA00004651"/>
    </source>
</evidence>
<dbReference type="OrthoDB" id="9806127at2"/>
<dbReference type="InterPro" id="IPR039421">
    <property type="entry name" value="Type_1_exporter"/>
</dbReference>
<dbReference type="SUPFAM" id="SSF90123">
    <property type="entry name" value="ABC transporter transmembrane region"/>
    <property type="match status" value="1"/>
</dbReference>
<comment type="subcellular location">
    <subcellularLocation>
        <location evidence="1">Cell membrane</location>
        <topology evidence="1">Multi-pass membrane protein</topology>
    </subcellularLocation>
</comment>
<dbReference type="SUPFAM" id="SSF52540">
    <property type="entry name" value="P-loop containing nucleoside triphosphate hydrolases"/>
    <property type="match status" value="1"/>
</dbReference>
<accession>A0A1V0UIA4</accession>
<dbReference type="Gene3D" id="1.20.1560.10">
    <property type="entry name" value="ABC transporter type 1, transmembrane domain"/>
    <property type="match status" value="1"/>
</dbReference>
<dbReference type="PANTHER" id="PTHR43394">
    <property type="entry name" value="ATP-DEPENDENT PERMEASE MDL1, MITOCHONDRIAL"/>
    <property type="match status" value="1"/>
</dbReference>
<protein>
    <submittedName>
        <fullName evidence="11">ABC transporter</fullName>
    </submittedName>
</protein>
<feature type="domain" description="ABC transporter" evidence="9">
    <location>
        <begin position="395"/>
        <end position="636"/>
    </location>
</feature>
<evidence type="ECO:0000256" key="6">
    <source>
        <dbReference type="ARBA" id="ARBA00023136"/>
    </source>
</evidence>
<dbReference type="InterPro" id="IPR027417">
    <property type="entry name" value="P-loop_NTPase"/>
</dbReference>
<dbReference type="InterPro" id="IPR011527">
    <property type="entry name" value="ABC1_TM_dom"/>
</dbReference>
<evidence type="ECO:0000259" key="9">
    <source>
        <dbReference type="PROSITE" id="PS50893"/>
    </source>
</evidence>
<feature type="transmembrane region" description="Helical" evidence="8">
    <location>
        <begin position="188"/>
        <end position="209"/>
    </location>
</feature>
<dbReference type="KEGG" id="svu:B1H20_28435"/>
<keyword evidence="5 8" id="KW-1133">Transmembrane helix</keyword>
<dbReference type="RefSeq" id="WP_030735005.1">
    <property type="nucleotide sequence ID" value="NZ_CP020570.1"/>
</dbReference>
<evidence type="ECO:0000256" key="4">
    <source>
        <dbReference type="ARBA" id="ARBA00022840"/>
    </source>
</evidence>
<dbReference type="SMART" id="SM00382">
    <property type="entry name" value="AAA"/>
    <property type="match status" value="1"/>
</dbReference>
<keyword evidence="6 8" id="KW-0472">Membrane</keyword>
<keyword evidence="2 8" id="KW-0812">Transmembrane</keyword>
<dbReference type="GO" id="GO:0016887">
    <property type="term" value="F:ATP hydrolysis activity"/>
    <property type="evidence" value="ECO:0007669"/>
    <property type="project" value="InterPro"/>
</dbReference>
<feature type="compositionally biased region" description="Low complexity" evidence="7">
    <location>
        <begin position="657"/>
        <end position="674"/>
    </location>
</feature>
<dbReference type="GO" id="GO:0005524">
    <property type="term" value="F:ATP binding"/>
    <property type="evidence" value="ECO:0007669"/>
    <property type="project" value="UniProtKB-KW"/>
</dbReference>
<feature type="domain" description="ABC transmembrane type-1" evidence="10">
    <location>
        <begin position="84"/>
        <end position="361"/>
    </location>
</feature>
<evidence type="ECO:0000313" key="12">
    <source>
        <dbReference type="Proteomes" id="UP000192445"/>
    </source>
</evidence>
<proteinExistence type="predicted"/>
<reference evidence="11 12" key="1">
    <citation type="submission" date="2017-03" db="EMBL/GenBank/DDBJ databases">
        <title>Complete Genome Sequence of a natural compounds producer, Streptomyces violaceus S21.</title>
        <authorList>
            <person name="Zhong C."/>
            <person name="Zhao Z."/>
            <person name="Fu J."/>
            <person name="Zong G."/>
            <person name="Qin R."/>
            <person name="Cao G."/>
        </authorList>
    </citation>
    <scope>NUCLEOTIDE SEQUENCE [LARGE SCALE GENOMIC DNA]</scope>
    <source>
        <strain evidence="11 12">S21</strain>
    </source>
</reference>
<evidence type="ECO:0000256" key="8">
    <source>
        <dbReference type="SAM" id="Phobius"/>
    </source>
</evidence>
<dbReference type="STRING" id="1935.B1H20_28435"/>
<evidence type="ECO:0000256" key="7">
    <source>
        <dbReference type="SAM" id="MobiDB-lite"/>
    </source>
</evidence>
<evidence type="ECO:0000313" key="11">
    <source>
        <dbReference type="EMBL" id="ARF64891.1"/>
    </source>
</evidence>
<dbReference type="PROSITE" id="PS50893">
    <property type="entry name" value="ABC_TRANSPORTER_2"/>
    <property type="match status" value="1"/>
</dbReference>
<dbReference type="PANTHER" id="PTHR43394:SF1">
    <property type="entry name" value="ATP-BINDING CASSETTE SUB-FAMILY B MEMBER 10, MITOCHONDRIAL"/>
    <property type="match status" value="1"/>
</dbReference>
<feature type="transmembrane region" description="Helical" evidence="8">
    <location>
        <begin position="304"/>
        <end position="326"/>
    </location>
</feature>
<dbReference type="Gene3D" id="3.40.50.300">
    <property type="entry name" value="P-loop containing nucleotide triphosphate hydrolases"/>
    <property type="match status" value="1"/>
</dbReference>
<dbReference type="AlphaFoldDB" id="A0A1V0UIA4"/>
<dbReference type="GO" id="GO:0015421">
    <property type="term" value="F:ABC-type oligopeptide transporter activity"/>
    <property type="evidence" value="ECO:0007669"/>
    <property type="project" value="TreeGrafter"/>
</dbReference>
<evidence type="ECO:0000256" key="5">
    <source>
        <dbReference type="ARBA" id="ARBA00022989"/>
    </source>
</evidence>
<evidence type="ECO:0000256" key="3">
    <source>
        <dbReference type="ARBA" id="ARBA00022741"/>
    </source>
</evidence>
<dbReference type="InterPro" id="IPR003593">
    <property type="entry name" value="AAA+_ATPase"/>
</dbReference>
<feature type="transmembrane region" description="Helical" evidence="8">
    <location>
        <begin position="118"/>
        <end position="142"/>
    </location>
</feature>
<dbReference type="Pfam" id="PF00005">
    <property type="entry name" value="ABC_tran"/>
    <property type="match status" value="1"/>
</dbReference>
<dbReference type="InterPro" id="IPR003439">
    <property type="entry name" value="ABC_transporter-like_ATP-bd"/>
</dbReference>
<dbReference type="GO" id="GO:0005886">
    <property type="term" value="C:plasma membrane"/>
    <property type="evidence" value="ECO:0007669"/>
    <property type="project" value="UniProtKB-SubCell"/>
</dbReference>
<gene>
    <name evidence="11" type="ORF">B1H20_28435</name>
</gene>
<dbReference type="EMBL" id="CP020570">
    <property type="protein sequence ID" value="ARF64891.1"/>
    <property type="molecule type" value="Genomic_DNA"/>
</dbReference>
<feature type="region of interest" description="Disordered" evidence="7">
    <location>
        <begin position="648"/>
        <end position="674"/>
    </location>
</feature>
<evidence type="ECO:0000259" key="10">
    <source>
        <dbReference type="PROSITE" id="PS50929"/>
    </source>
</evidence>
<evidence type="ECO:0000256" key="2">
    <source>
        <dbReference type="ARBA" id="ARBA00022692"/>
    </source>
</evidence>
<dbReference type="Proteomes" id="UP000192445">
    <property type="component" value="Chromosome"/>
</dbReference>
<dbReference type="InterPro" id="IPR036640">
    <property type="entry name" value="ABC1_TM_sf"/>
</dbReference>
<organism evidence="11 12">
    <name type="scientific">Streptomyces violaceoruber</name>
    <dbReference type="NCBI Taxonomy" id="1935"/>
    <lineage>
        <taxon>Bacteria</taxon>
        <taxon>Bacillati</taxon>
        <taxon>Actinomycetota</taxon>
        <taxon>Actinomycetes</taxon>
        <taxon>Kitasatosporales</taxon>
        <taxon>Streptomycetaceae</taxon>
        <taxon>Streptomyces</taxon>
        <taxon>Streptomyces violaceoruber group</taxon>
    </lineage>
</organism>